<feature type="compositionally biased region" description="Basic and acidic residues" evidence="8">
    <location>
        <begin position="377"/>
        <end position="395"/>
    </location>
</feature>
<feature type="region of interest" description="Disordered" evidence="8">
    <location>
        <begin position="926"/>
        <end position="977"/>
    </location>
</feature>
<feature type="compositionally biased region" description="Polar residues" evidence="8">
    <location>
        <begin position="1093"/>
        <end position="1103"/>
    </location>
</feature>
<feature type="compositionally biased region" description="Polar residues" evidence="8">
    <location>
        <begin position="714"/>
        <end position="741"/>
    </location>
</feature>
<evidence type="ECO:0000256" key="2">
    <source>
        <dbReference type="ARBA" id="ARBA00022490"/>
    </source>
</evidence>
<feature type="compositionally biased region" description="Polar residues" evidence="8">
    <location>
        <begin position="759"/>
        <end position="773"/>
    </location>
</feature>
<feature type="compositionally biased region" description="Basic and acidic residues" evidence="8">
    <location>
        <begin position="1152"/>
        <end position="1176"/>
    </location>
</feature>
<comment type="caution">
    <text evidence="10">The sequence shown here is derived from an EMBL/GenBank/DDBJ whole genome shotgun (WGS) entry which is preliminary data.</text>
</comment>
<dbReference type="GO" id="GO:1900026">
    <property type="term" value="P:positive regulation of substrate adhesion-dependent cell spreading"/>
    <property type="evidence" value="ECO:0007669"/>
    <property type="project" value="TreeGrafter"/>
</dbReference>
<feature type="compositionally biased region" description="Polar residues" evidence="8">
    <location>
        <begin position="809"/>
        <end position="840"/>
    </location>
</feature>
<dbReference type="InterPro" id="IPR052223">
    <property type="entry name" value="Actin_Cytoskeleton_Reg"/>
</dbReference>
<dbReference type="CDD" id="cd20266">
    <property type="entry name" value="Complex1_LYR_NDUFA6_LYRM6"/>
    <property type="match status" value="1"/>
</dbReference>
<dbReference type="GO" id="GO:0045271">
    <property type="term" value="C:respiratory chain complex I"/>
    <property type="evidence" value="ECO:0007669"/>
    <property type="project" value="InterPro"/>
</dbReference>
<dbReference type="InterPro" id="IPR001849">
    <property type="entry name" value="PH_domain"/>
</dbReference>
<dbReference type="Pfam" id="PF05347">
    <property type="entry name" value="Complex1_LYR"/>
    <property type="match status" value="1"/>
</dbReference>
<protein>
    <recommendedName>
        <fullName evidence="9">PH domain-containing protein</fullName>
    </recommendedName>
</protein>
<feature type="compositionally biased region" description="Basic and acidic residues" evidence="8">
    <location>
        <begin position="92"/>
        <end position="103"/>
    </location>
</feature>
<dbReference type="InterPro" id="IPR008011">
    <property type="entry name" value="Complex1_LYR_dom"/>
</dbReference>
<feature type="region of interest" description="Disordered" evidence="8">
    <location>
        <begin position="331"/>
        <end position="902"/>
    </location>
</feature>
<keyword evidence="11" id="KW-1185">Reference proteome</keyword>
<evidence type="ECO:0000256" key="4">
    <source>
        <dbReference type="ARBA" id="ARBA00023054"/>
    </source>
</evidence>
<dbReference type="InterPro" id="IPR045299">
    <property type="entry name" value="Complex1_LYR_NDUFA6_LYRM6"/>
</dbReference>
<comment type="subcellular location">
    <subcellularLocation>
        <location evidence="1">Cytoplasm</location>
        <location evidence="1">Cytoskeleton</location>
    </subcellularLocation>
</comment>
<gene>
    <name evidence="10" type="ORF">QTP70_030252</name>
</gene>
<evidence type="ECO:0000313" key="11">
    <source>
        <dbReference type="Proteomes" id="UP001274896"/>
    </source>
</evidence>
<feature type="compositionally biased region" description="Polar residues" evidence="8">
    <location>
        <begin position="965"/>
        <end position="977"/>
    </location>
</feature>
<feature type="compositionally biased region" description="Basic and acidic residues" evidence="8">
    <location>
        <begin position="113"/>
        <end position="122"/>
    </location>
</feature>
<dbReference type="PANTHER" id="PTHR17271:SF10">
    <property type="entry name" value="TRIO AND F-ACTIN-BINDING PROTEIN"/>
    <property type="match status" value="1"/>
</dbReference>
<feature type="compositionally biased region" description="Low complexity" evidence="8">
    <location>
        <begin position="47"/>
        <end position="62"/>
    </location>
</feature>
<accession>A0AAE0PUR6</accession>
<dbReference type="EMBL" id="JAUCMX010000028">
    <property type="protein sequence ID" value="KAK3508462.1"/>
    <property type="molecule type" value="Genomic_DNA"/>
</dbReference>
<organism evidence="10 11">
    <name type="scientific">Hemibagrus guttatus</name>
    <dbReference type="NCBI Taxonomy" id="175788"/>
    <lineage>
        <taxon>Eukaryota</taxon>
        <taxon>Metazoa</taxon>
        <taxon>Chordata</taxon>
        <taxon>Craniata</taxon>
        <taxon>Vertebrata</taxon>
        <taxon>Euteleostomi</taxon>
        <taxon>Actinopterygii</taxon>
        <taxon>Neopterygii</taxon>
        <taxon>Teleostei</taxon>
        <taxon>Ostariophysi</taxon>
        <taxon>Siluriformes</taxon>
        <taxon>Bagridae</taxon>
        <taxon>Hemibagrus</taxon>
    </lineage>
</organism>
<feature type="compositionally biased region" description="Polar residues" evidence="8">
    <location>
        <begin position="867"/>
        <end position="879"/>
    </location>
</feature>
<dbReference type="SMART" id="SM00233">
    <property type="entry name" value="PH"/>
    <property type="match status" value="1"/>
</dbReference>
<dbReference type="Gene3D" id="2.30.29.30">
    <property type="entry name" value="Pleckstrin-homology domain (PH domain)/Phosphotyrosine-binding domain (PTB)"/>
    <property type="match status" value="1"/>
</dbReference>
<feature type="compositionally biased region" description="Polar residues" evidence="8">
    <location>
        <begin position="657"/>
        <end position="673"/>
    </location>
</feature>
<feature type="compositionally biased region" description="Low complexity" evidence="8">
    <location>
        <begin position="519"/>
        <end position="538"/>
    </location>
</feature>
<keyword evidence="5" id="KW-0009">Actin-binding</keyword>
<keyword evidence="6" id="KW-0206">Cytoskeleton</keyword>
<feature type="compositionally biased region" description="Low complexity" evidence="8">
    <location>
        <begin position="396"/>
        <end position="407"/>
    </location>
</feature>
<dbReference type="PROSITE" id="PS50003">
    <property type="entry name" value="PH_DOMAIN"/>
    <property type="match status" value="1"/>
</dbReference>
<keyword evidence="3" id="KW-0597">Phosphoprotein</keyword>
<evidence type="ECO:0000256" key="7">
    <source>
        <dbReference type="SAM" id="Coils"/>
    </source>
</evidence>
<feature type="compositionally biased region" description="Low complexity" evidence="8">
    <location>
        <begin position="255"/>
        <end position="268"/>
    </location>
</feature>
<feature type="compositionally biased region" description="Low complexity" evidence="8">
    <location>
        <begin position="492"/>
        <end position="504"/>
    </location>
</feature>
<evidence type="ECO:0000256" key="6">
    <source>
        <dbReference type="ARBA" id="ARBA00023212"/>
    </source>
</evidence>
<keyword evidence="4 7" id="KW-0175">Coiled coil</keyword>
<feature type="compositionally biased region" description="Low complexity" evidence="8">
    <location>
        <begin position="1114"/>
        <end position="1127"/>
    </location>
</feature>
<dbReference type="CDD" id="cd13275">
    <property type="entry name" value="PH_M-RIP"/>
    <property type="match status" value="1"/>
</dbReference>
<feature type="compositionally biased region" description="Low complexity" evidence="8">
    <location>
        <begin position="236"/>
        <end position="248"/>
    </location>
</feature>
<feature type="compositionally biased region" description="Low complexity" evidence="8">
    <location>
        <begin position="589"/>
        <end position="610"/>
    </location>
</feature>
<sequence length="1638" mass="183373">VFCDWRAQEDSDDASVVSGGSLCILSPDCDLYVCDGDESEDQDQHTFTSPSEGDSSSTGSFSPEEEEDFFSLPHSRMTRLDLPSHRNNPRMWMEEAQNRDSFARRSSVPHGSSKVDQDRERGYFSLGHAAGARTLRDKSPSPHRHAERGHPLPSNRMPEPKAAIPFRNPDLGVPSQRRTSEIQNPDLAPVPLNSSPEPVDLSIEVEAQAGPRSLSPTPFKQAESLAASQKRGFRAQNSSSSQFGNFFSSKKDSGFSRSSSPSRSSPPFKRTESVSSLLSRGHGMDNVSERRDHQSKGSDRNSFGHPAESETIRKNVRTFASTVGAVSNLTKSQASPYADLRAGLKKTEHSGLGTKTQSPSFARRSHDATGQSLLWKTEAKTKRNDFSNNQKKSESRSSSPSRSSSQSVLHKVVEGWRSASPVRKGYGTASQTEKSLISNGRGHNSTSSSPPRKSFEASSLSLHKSEIKRHPSPTRRSYDAPTKPSSLHKSVSEQSSYNRSPSSSKRVYDPPGQSHFISERSNYSGSNRSSGNRSPSPSKRGYNPPGQSDFRSERSNYSGSNRSSGSRSPSPSKRGYNPPGQSDFRSERSNYSGSNRSSGSRSPSPSKRGYNPPGQSDFRSERSNYSGSNRSSGSQCPSPSKRGYNPPGQSDFKSERSNYSGSHRSSGNQSPSPSKRGYDPPGQSDFRSERSNYSGSNRSSGSRSPSPSKRGYNTPGQSDFRSERSNYSGSKRSSGNQSPSPSKRGYDPPGQSDFRSEHSNYSGSNQSLQSPSPSKRGYDPAGQSDFRSEHSEIHKTVSESRIESVSHMGRSTNSSTAGSWQGSTHSLHSPPISRNSSPTRKCSESRLAGVQKSAHVSWSTGDRKQGQDQNSSSCLNRSPSPLMRNHTSSQSSIDSVMSSGSSGLNREEYAIMADLPKVKKVLQRARPNQMEGMEKGNRDETSLYKPASHSHTKPAHITWDDMTDQRGNPSPAYTPSQTQVSHLHSCLSSLPPDLLNFKKGWMSKLDENGEWKKHWFVLTDAGLRYYRDSGAEEKDELDGEIDLRSCLKVSEFNVEKNYGFQIQTASGVFTLSAMTAGIRRNWIEILRKNIRPSSTPDLTQLPDSATEKEDSRVQQSSRRPSETSSTPVHTQRRFDYVELSPVATPTLSAPANRREAGEGQVRDHGQGQEDKSHSVQREAVTARKWPGKTPEQKRLEEEVERKWEEFERLPLKPTVSLSALGTLQREVASLTQQAECVRGEGGVCVQGGVCEGGVCVCCSVNLEQMERAHRHALEELQRKHERQIAEMEKEKERLLNEETEATARVMEALRKAHKEELEREVQRAKHLTTQTADTHSVRDQQRQELMSLKRELEGLSDRYSQKCLELNREQQNNGEKERQISMKEREMEQLRRQNQDLQSRLTEEIRRIRSSVTGQRSEEVIHDSNKGRSLCELEVLLRVKHNEVEYLHKEITCLRNEVQFLNTEKQSVCTQYQDVCEELKVMKERSEQELKGKTWRKWPPEVTVVVFVGVNMASSAATRTAGAVRAVKPILSRDVDEAKRRVRELYRAWYREVPNTVATYQLDITARQGREKVREIFTKNKHIRDPRIIDMLVIKGKMEFQETINVWKQKTHIMRYFHETETPCPTDFLSKFYDGHAP</sequence>
<dbReference type="GO" id="GO:0051015">
    <property type="term" value="F:actin filament binding"/>
    <property type="evidence" value="ECO:0007669"/>
    <property type="project" value="TreeGrafter"/>
</dbReference>
<keyword evidence="2" id="KW-0963">Cytoplasm</keyword>
<feature type="compositionally biased region" description="Basic and acidic residues" evidence="8">
    <location>
        <begin position="932"/>
        <end position="942"/>
    </location>
</feature>
<evidence type="ECO:0000256" key="3">
    <source>
        <dbReference type="ARBA" id="ARBA00022553"/>
    </source>
</evidence>
<evidence type="ECO:0000256" key="8">
    <source>
        <dbReference type="SAM" id="MobiDB-lite"/>
    </source>
</evidence>
<dbReference type="Pfam" id="PF00169">
    <property type="entry name" value="PH"/>
    <property type="match status" value="1"/>
</dbReference>
<feature type="compositionally biased region" description="Basic and acidic residues" evidence="8">
    <location>
        <begin position="786"/>
        <end position="804"/>
    </location>
</feature>
<feature type="region of interest" description="Disordered" evidence="8">
    <location>
        <begin position="35"/>
        <end position="314"/>
    </location>
</feature>
<reference evidence="10" key="1">
    <citation type="submission" date="2023-06" db="EMBL/GenBank/DDBJ databases">
        <title>Male Hemibagrus guttatus genome.</title>
        <authorList>
            <person name="Bian C."/>
        </authorList>
    </citation>
    <scope>NUCLEOTIDE SEQUENCE</scope>
    <source>
        <strain evidence="10">Male_cb2023</strain>
        <tissue evidence="10">Muscle</tissue>
    </source>
</reference>
<feature type="compositionally biased region" description="Basic and acidic residues" evidence="8">
    <location>
        <begin position="287"/>
        <end position="299"/>
    </location>
</feature>
<dbReference type="SUPFAM" id="SSF50729">
    <property type="entry name" value="PH domain-like"/>
    <property type="match status" value="1"/>
</dbReference>
<name>A0AAE0PUR6_9TELE</name>
<dbReference type="InterPro" id="IPR011993">
    <property type="entry name" value="PH-like_dom_sf"/>
</dbReference>
<evidence type="ECO:0000313" key="10">
    <source>
        <dbReference type="EMBL" id="KAK3508462.1"/>
    </source>
</evidence>
<dbReference type="InterPro" id="IPR039597">
    <property type="entry name" value="M-RIP_PH"/>
</dbReference>
<evidence type="ECO:0000256" key="5">
    <source>
        <dbReference type="ARBA" id="ARBA00023203"/>
    </source>
</evidence>
<feature type="non-terminal residue" evidence="10">
    <location>
        <position position="1"/>
    </location>
</feature>
<dbReference type="FunFam" id="2.30.29.30:FF:000133">
    <property type="entry name" value="myosin phosphatase Rho-interacting protein isoform X1"/>
    <property type="match status" value="1"/>
</dbReference>
<feature type="region of interest" description="Disordered" evidence="8">
    <location>
        <begin position="1093"/>
        <end position="1193"/>
    </location>
</feature>
<proteinExistence type="predicted"/>
<dbReference type="CDD" id="cd06503">
    <property type="entry name" value="ATP-synt_Fo_b"/>
    <property type="match status" value="1"/>
</dbReference>
<feature type="compositionally biased region" description="Low complexity" evidence="8">
    <location>
        <begin position="623"/>
        <end position="640"/>
    </location>
</feature>
<feature type="domain" description="PH" evidence="9">
    <location>
        <begin position="995"/>
        <end position="1091"/>
    </location>
</feature>
<dbReference type="Proteomes" id="UP001274896">
    <property type="component" value="Unassembled WGS sequence"/>
</dbReference>
<evidence type="ECO:0000256" key="1">
    <source>
        <dbReference type="ARBA" id="ARBA00004245"/>
    </source>
</evidence>
<dbReference type="PANTHER" id="PTHR17271">
    <property type="entry name" value="PLECKSTRIN HOMOLOGY PH DOMAIN-CONTAINING PROTEIN"/>
    <property type="match status" value="1"/>
</dbReference>
<feature type="compositionally biased region" description="Polar residues" evidence="8">
    <location>
        <begin position="428"/>
        <end position="462"/>
    </location>
</feature>
<dbReference type="GO" id="GO:0015629">
    <property type="term" value="C:actin cytoskeleton"/>
    <property type="evidence" value="ECO:0007669"/>
    <property type="project" value="UniProtKB-ARBA"/>
</dbReference>
<feature type="compositionally biased region" description="Low complexity" evidence="8">
    <location>
        <begin position="888"/>
        <end position="902"/>
    </location>
</feature>
<feature type="compositionally biased region" description="Low complexity" evidence="8">
    <location>
        <begin position="691"/>
        <end position="712"/>
    </location>
</feature>
<feature type="coiled-coil region" evidence="7">
    <location>
        <begin position="1220"/>
        <end position="1407"/>
    </location>
</feature>
<evidence type="ECO:0000259" key="9">
    <source>
        <dbReference type="PROSITE" id="PS50003"/>
    </source>
</evidence>
<feature type="compositionally biased region" description="Low complexity" evidence="8">
    <location>
        <begin position="555"/>
        <end position="576"/>
    </location>
</feature>